<evidence type="ECO:0000256" key="1">
    <source>
        <dbReference type="ARBA" id="ARBA00004429"/>
    </source>
</evidence>
<gene>
    <name evidence="9" type="ORF">S01H4_25621</name>
</gene>
<keyword evidence="7 8" id="KW-0472">Membrane</keyword>
<dbReference type="EMBL" id="BART01012215">
    <property type="protein sequence ID" value="GAG78296.1"/>
    <property type="molecule type" value="Genomic_DNA"/>
</dbReference>
<keyword evidence="2" id="KW-0813">Transport</keyword>
<evidence type="ECO:0008006" key="10">
    <source>
        <dbReference type="Google" id="ProtNLM"/>
    </source>
</evidence>
<comment type="caution">
    <text evidence="9">The sequence shown here is derived from an EMBL/GenBank/DDBJ whole genome shotgun (WGS) entry which is preliminary data.</text>
</comment>
<dbReference type="AlphaFoldDB" id="X1C1N9"/>
<feature type="transmembrane region" description="Helical" evidence="8">
    <location>
        <begin position="41"/>
        <end position="64"/>
    </location>
</feature>
<keyword evidence="4" id="KW-0997">Cell inner membrane</keyword>
<dbReference type="GO" id="GO:0003333">
    <property type="term" value="P:amino acid transmembrane transport"/>
    <property type="evidence" value="ECO:0007669"/>
    <property type="project" value="InterPro"/>
</dbReference>
<name>X1C1N9_9ZZZZ</name>
<dbReference type="GO" id="GO:0005886">
    <property type="term" value="C:plasma membrane"/>
    <property type="evidence" value="ECO:0007669"/>
    <property type="project" value="UniProtKB-SubCell"/>
</dbReference>
<evidence type="ECO:0000256" key="3">
    <source>
        <dbReference type="ARBA" id="ARBA00022475"/>
    </source>
</evidence>
<evidence type="ECO:0000256" key="7">
    <source>
        <dbReference type="ARBA" id="ARBA00023136"/>
    </source>
</evidence>
<comment type="subcellular location">
    <subcellularLocation>
        <location evidence="1">Cell inner membrane</location>
        <topology evidence="1">Multi-pass membrane protein</topology>
    </subcellularLocation>
</comment>
<evidence type="ECO:0000256" key="2">
    <source>
        <dbReference type="ARBA" id="ARBA00022448"/>
    </source>
</evidence>
<reference evidence="9" key="1">
    <citation type="journal article" date="2014" name="Front. Microbiol.">
        <title>High frequency of phylogenetically diverse reductive dehalogenase-homologous genes in deep subseafloor sedimentary metagenomes.</title>
        <authorList>
            <person name="Kawai M."/>
            <person name="Futagami T."/>
            <person name="Toyoda A."/>
            <person name="Takaki Y."/>
            <person name="Nishi S."/>
            <person name="Hori S."/>
            <person name="Arai W."/>
            <person name="Tsubouchi T."/>
            <person name="Morono Y."/>
            <person name="Uchiyama I."/>
            <person name="Ito T."/>
            <person name="Fujiyama A."/>
            <person name="Inagaki F."/>
            <person name="Takami H."/>
        </authorList>
    </citation>
    <scope>NUCLEOTIDE SEQUENCE</scope>
    <source>
        <strain evidence="9">Expedition CK06-06</strain>
    </source>
</reference>
<keyword evidence="5 8" id="KW-0812">Transmembrane</keyword>
<evidence type="ECO:0000256" key="8">
    <source>
        <dbReference type="SAM" id="Phobius"/>
    </source>
</evidence>
<keyword evidence="3" id="KW-1003">Cell membrane</keyword>
<evidence type="ECO:0000313" key="9">
    <source>
        <dbReference type="EMBL" id="GAG78296.1"/>
    </source>
</evidence>
<dbReference type="InterPro" id="IPR018227">
    <property type="entry name" value="Amino_acid_transport_2"/>
</dbReference>
<accession>X1C1N9</accession>
<feature type="transmembrane region" description="Helical" evidence="8">
    <location>
        <begin position="6"/>
        <end position="29"/>
    </location>
</feature>
<proteinExistence type="predicted"/>
<keyword evidence="6 8" id="KW-1133">Transmembrane helix</keyword>
<organism evidence="9">
    <name type="scientific">marine sediment metagenome</name>
    <dbReference type="NCBI Taxonomy" id="412755"/>
    <lineage>
        <taxon>unclassified sequences</taxon>
        <taxon>metagenomes</taxon>
        <taxon>ecological metagenomes</taxon>
    </lineage>
</organism>
<evidence type="ECO:0000256" key="5">
    <source>
        <dbReference type="ARBA" id="ARBA00022692"/>
    </source>
</evidence>
<evidence type="ECO:0000256" key="6">
    <source>
        <dbReference type="ARBA" id="ARBA00022989"/>
    </source>
</evidence>
<dbReference type="Pfam" id="PF03222">
    <property type="entry name" value="Trp_Tyr_perm"/>
    <property type="match status" value="1"/>
</dbReference>
<sequence>MVKKEVYKAIALLIGTVIGAGVFGIPYVIQKAGFLNGLIDIVLLGGGFVCLCLFLFSFGIIYQFL</sequence>
<evidence type="ECO:0000256" key="4">
    <source>
        <dbReference type="ARBA" id="ARBA00022519"/>
    </source>
</evidence>
<protein>
    <recommendedName>
        <fullName evidence="10">Amino acid transporter transmembrane domain-containing protein</fullName>
    </recommendedName>
</protein>